<proteinExistence type="predicted"/>
<keyword evidence="2" id="KW-0732">Signal</keyword>
<organism evidence="3 4">
    <name type="scientific">Pontibacter chinhatensis</name>
    <dbReference type="NCBI Taxonomy" id="1436961"/>
    <lineage>
        <taxon>Bacteria</taxon>
        <taxon>Pseudomonadati</taxon>
        <taxon>Bacteroidota</taxon>
        <taxon>Cytophagia</taxon>
        <taxon>Cytophagales</taxon>
        <taxon>Hymenobacteraceae</taxon>
        <taxon>Pontibacter</taxon>
    </lineage>
</organism>
<dbReference type="EMBL" id="FOOT01000002">
    <property type="protein sequence ID" value="SFG45820.1"/>
    <property type="molecule type" value="Genomic_DNA"/>
</dbReference>
<accession>A0A1I2RZA1</accession>
<evidence type="ECO:0000313" key="3">
    <source>
        <dbReference type="EMBL" id="SFG45820.1"/>
    </source>
</evidence>
<protein>
    <submittedName>
        <fullName evidence="3">Uncharacterized protein</fullName>
    </submittedName>
</protein>
<evidence type="ECO:0000313" key="4">
    <source>
        <dbReference type="Proteomes" id="UP000198724"/>
    </source>
</evidence>
<feature type="compositionally biased region" description="Low complexity" evidence="1">
    <location>
        <begin position="115"/>
        <end position="167"/>
    </location>
</feature>
<feature type="chain" id="PRO_5011578005" evidence="2">
    <location>
        <begin position="22"/>
        <end position="167"/>
    </location>
</feature>
<dbReference type="OrthoDB" id="853548at2"/>
<dbReference type="PROSITE" id="PS51257">
    <property type="entry name" value="PROKAR_LIPOPROTEIN"/>
    <property type="match status" value="1"/>
</dbReference>
<name>A0A1I2RZA1_9BACT</name>
<gene>
    <name evidence="3" type="ORF">SAMN05421739_102589</name>
</gene>
<evidence type="ECO:0000256" key="2">
    <source>
        <dbReference type="SAM" id="SignalP"/>
    </source>
</evidence>
<evidence type="ECO:0000256" key="1">
    <source>
        <dbReference type="SAM" id="MobiDB-lite"/>
    </source>
</evidence>
<keyword evidence="4" id="KW-1185">Reference proteome</keyword>
<sequence>MNKILFPVAAAAILLLTTSCGEDTSGTSFEVTNANYDENVNPDNIRGYRVGEPHMPGSIKNTSQYYPFNTATLPEETRRTLEGGNIATQMVTVYYSASRSLEDLAREYNPNSLVGSKASGSQPAPASSAPTPASNNNSGNSDGSNSSSDPAGNGNNQSGSGNRTDQQ</sequence>
<dbReference type="AlphaFoldDB" id="A0A1I2RZA1"/>
<reference evidence="4" key="1">
    <citation type="submission" date="2016-10" db="EMBL/GenBank/DDBJ databases">
        <authorList>
            <person name="Varghese N."/>
            <person name="Submissions S."/>
        </authorList>
    </citation>
    <scope>NUCLEOTIDE SEQUENCE [LARGE SCALE GENOMIC DNA]</scope>
    <source>
        <strain evidence="4">LP51</strain>
    </source>
</reference>
<feature type="signal peptide" evidence="2">
    <location>
        <begin position="1"/>
        <end position="21"/>
    </location>
</feature>
<feature type="region of interest" description="Disordered" evidence="1">
    <location>
        <begin position="112"/>
        <end position="167"/>
    </location>
</feature>
<dbReference type="Proteomes" id="UP000198724">
    <property type="component" value="Unassembled WGS sequence"/>
</dbReference>
<dbReference type="RefSeq" id="WP_092100032.1">
    <property type="nucleotide sequence ID" value="NZ_FOOT01000002.1"/>
</dbReference>
<dbReference type="STRING" id="1436961.SAMN05421739_102589"/>